<dbReference type="PROSITE" id="PS50110">
    <property type="entry name" value="RESPONSE_REGULATORY"/>
    <property type="match status" value="1"/>
</dbReference>
<gene>
    <name evidence="3" type="ORF">Y958_04295</name>
</gene>
<keyword evidence="4" id="KW-1185">Reference proteome</keyword>
<reference evidence="3 4" key="1">
    <citation type="submission" date="2017-06" db="EMBL/GenBank/DDBJ databases">
        <title>Complete genome sequence of Nitrospirillum amazonense strain CBAmC, an endophytic nitrogen-fixing and plant growth-promoting bacterium, isolated from sugarcane.</title>
        <authorList>
            <person name="Schwab S."/>
            <person name="dos Santos Teixeira K.R."/>
            <person name="Simoes Araujo J.L."/>
            <person name="Soares Vidal M."/>
            <person name="Borges de Freitas H.R."/>
            <person name="Rivello Crivelaro A.L."/>
            <person name="Bueno de Camargo Nunes A."/>
            <person name="dos Santos C.M."/>
            <person name="Palmeira da Silva Rosa D."/>
            <person name="da Silva Padilha D."/>
            <person name="da Silva E."/>
            <person name="Araujo Terra L."/>
            <person name="Soares Mendes V."/>
            <person name="Farinelli L."/>
            <person name="Magalhaes Cruz L."/>
            <person name="Baldani J.I."/>
        </authorList>
    </citation>
    <scope>NUCLEOTIDE SEQUENCE [LARGE SCALE GENOMIC DNA]</scope>
    <source>
        <strain evidence="3 4">CBAmC</strain>
    </source>
</reference>
<feature type="modified residue" description="4-aspartylphosphate" evidence="1">
    <location>
        <position position="52"/>
    </location>
</feature>
<dbReference type="Gene3D" id="3.40.50.2300">
    <property type="match status" value="1"/>
</dbReference>
<protein>
    <submittedName>
        <fullName evidence="3">Two-component system response regulator</fullName>
    </submittedName>
</protein>
<proteinExistence type="predicted"/>
<dbReference type="GO" id="GO:0000160">
    <property type="term" value="P:phosphorelay signal transduction system"/>
    <property type="evidence" value="ECO:0007669"/>
    <property type="project" value="InterPro"/>
</dbReference>
<dbReference type="AlphaFoldDB" id="A0A248JNQ3"/>
<evidence type="ECO:0000259" key="2">
    <source>
        <dbReference type="PROSITE" id="PS50110"/>
    </source>
</evidence>
<evidence type="ECO:0000313" key="4">
    <source>
        <dbReference type="Proteomes" id="UP000197153"/>
    </source>
</evidence>
<feature type="domain" description="Response regulatory" evidence="2">
    <location>
        <begin position="3"/>
        <end position="119"/>
    </location>
</feature>
<evidence type="ECO:0000313" key="3">
    <source>
        <dbReference type="EMBL" id="ASG20131.1"/>
    </source>
</evidence>
<name>A0A248JNQ3_9PROT</name>
<dbReference type="InterPro" id="IPR001789">
    <property type="entry name" value="Sig_transdc_resp-reg_receiver"/>
</dbReference>
<dbReference type="RefSeq" id="WP_088871032.1">
    <property type="nucleotide sequence ID" value="NZ_CP022110.1"/>
</dbReference>
<dbReference type="InterPro" id="IPR052048">
    <property type="entry name" value="ST_Response_Regulator"/>
</dbReference>
<dbReference type="SUPFAM" id="SSF52172">
    <property type="entry name" value="CheY-like"/>
    <property type="match status" value="1"/>
</dbReference>
<dbReference type="Proteomes" id="UP000197153">
    <property type="component" value="Chromosome 1"/>
</dbReference>
<dbReference type="EMBL" id="CP022110">
    <property type="protein sequence ID" value="ASG20131.1"/>
    <property type="molecule type" value="Genomic_DNA"/>
</dbReference>
<dbReference type="Pfam" id="PF00072">
    <property type="entry name" value="Response_reg"/>
    <property type="match status" value="1"/>
</dbReference>
<dbReference type="SMART" id="SM00448">
    <property type="entry name" value="REC"/>
    <property type="match status" value="1"/>
</dbReference>
<dbReference type="InterPro" id="IPR011006">
    <property type="entry name" value="CheY-like_superfamily"/>
</dbReference>
<dbReference type="PANTHER" id="PTHR43228:SF1">
    <property type="entry name" value="TWO-COMPONENT RESPONSE REGULATOR ARR22"/>
    <property type="match status" value="1"/>
</dbReference>
<sequence>MKSCLVVDDSRVVRKVARKILEELNFTCSEAEDGKQAMEACAAAMPDAILLDWNMPVMTGIEFLRRLRKMSGGQTPKVVFCTTENDLAHIQEALSAGANEYIMKPFDSEIIQTKFQQVGLL</sequence>
<evidence type="ECO:0000256" key="1">
    <source>
        <dbReference type="PROSITE-ProRule" id="PRU00169"/>
    </source>
</evidence>
<accession>A0A248JNQ3</accession>
<organism evidence="3 4">
    <name type="scientific">Nitrospirillum viridazoti CBAmc</name>
    <dbReference type="NCBI Taxonomy" id="1441467"/>
    <lineage>
        <taxon>Bacteria</taxon>
        <taxon>Pseudomonadati</taxon>
        <taxon>Pseudomonadota</taxon>
        <taxon>Alphaproteobacteria</taxon>
        <taxon>Rhodospirillales</taxon>
        <taxon>Azospirillaceae</taxon>
        <taxon>Nitrospirillum</taxon>
        <taxon>Nitrospirillum viridazoti</taxon>
    </lineage>
</organism>
<dbReference type="KEGG" id="nao:Y958_04295"/>
<keyword evidence="1" id="KW-0597">Phosphoprotein</keyword>
<dbReference type="PANTHER" id="PTHR43228">
    <property type="entry name" value="TWO-COMPONENT RESPONSE REGULATOR"/>
    <property type="match status" value="1"/>
</dbReference>